<evidence type="ECO:0000256" key="4">
    <source>
        <dbReference type="ARBA" id="ARBA00022475"/>
    </source>
</evidence>
<keyword evidence="6 8" id="KW-1133">Transmembrane helix</keyword>
<evidence type="ECO:0000256" key="8">
    <source>
        <dbReference type="SAM" id="Phobius"/>
    </source>
</evidence>
<comment type="subcellular location">
    <subcellularLocation>
        <location evidence="1">Cell membrane</location>
        <topology evidence="1">Multi-pass membrane protein</topology>
    </subcellularLocation>
</comment>
<dbReference type="RefSeq" id="WP_311183952.1">
    <property type="nucleotide sequence ID" value="NZ_CP115543.1"/>
</dbReference>
<evidence type="ECO:0000313" key="9">
    <source>
        <dbReference type="EMBL" id="WNH49606.1"/>
    </source>
</evidence>
<evidence type="ECO:0000256" key="6">
    <source>
        <dbReference type="ARBA" id="ARBA00022989"/>
    </source>
</evidence>
<protein>
    <recommendedName>
        <fullName evidence="11">Magnesium transporter CorA</fullName>
    </recommendedName>
</protein>
<feature type="transmembrane region" description="Helical" evidence="8">
    <location>
        <begin position="273"/>
        <end position="295"/>
    </location>
</feature>
<evidence type="ECO:0000256" key="2">
    <source>
        <dbReference type="ARBA" id="ARBA00009765"/>
    </source>
</evidence>
<organism evidence="9 10">
    <name type="scientific">Stenotrophomonas aracearum</name>
    <dbReference type="NCBI Taxonomy" id="3003272"/>
    <lineage>
        <taxon>Bacteria</taxon>
        <taxon>Pseudomonadati</taxon>
        <taxon>Pseudomonadota</taxon>
        <taxon>Gammaproteobacteria</taxon>
        <taxon>Lysobacterales</taxon>
        <taxon>Lysobacteraceae</taxon>
        <taxon>Stenotrophomonas</taxon>
    </lineage>
</organism>
<keyword evidence="7 8" id="KW-0472">Membrane</keyword>
<sequence length="331" mass="36261">MDMPLTCTTGVTITLYQEEGSCALDIGELPNTAPNDDELLWVDLCGTSDADVERVWQALGLEHGALPTGPISTNPKLEKFANHFMARVVAVLPGQNLNFKGAVLTIVAGDNFVVTHHVDDIDFLADMRVREPETVCDIGCLGEASFVAALLDWHLSTYFSAVALFEVEIERLESRILSDKPPGRSALPQLCALRGAASRLRRMLAPHRVVFDGLSRPDFVPDGAEEVARHLSELDDRYERALDVVENARELVVGSFQLFSTQTELQTNERMKLLTFVTVVTGLLAVIAGALGMNFDANFFSLKTEGFWIAVAAMVGLGLMSIVVGRRRGWL</sequence>
<dbReference type="SUPFAM" id="SSF143865">
    <property type="entry name" value="CorA soluble domain-like"/>
    <property type="match status" value="1"/>
</dbReference>
<keyword evidence="5 8" id="KW-0812">Transmembrane</keyword>
<reference evidence="9 10" key="1">
    <citation type="submission" date="2022-12" db="EMBL/GenBank/DDBJ databases">
        <title>Two new species, Stenotrophomonas aracearum and Stenotrophomonas oahuensis, isolated from Anthurium (Araceae family) in Hawaii.</title>
        <authorList>
            <person name="Chunag S.C."/>
            <person name="Dobhal S."/>
            <person name="Alvarez A."/>
            <person name="Arif M."/>
        </authorList>
    </citation>
    <scope>NUCLEOTIDE SEQUENCE [LARGE SCALE GENOMIC DNA]</scope>
    <source>
        <strain evidence="9 10">A5588</strain>
    </source>
</reference>
<dbReference type="InterPro" id="IPR002523">
    <property type="entry name" value="MgTranspt_CorA/ZnTranspt_ZntB"/>
</dbReference>
<dbReference type="PANTHER" id="PTHR46494:SF1">
    <property type="entry name" value="CORA FAMILY METAL ION TRANSPORTER (EUROFUNG)"/>
    <property type="match status" value="1"/>
</dbReference>
<evidence type="ECO:0000313" key="10">
    <source>
        <dbReference type="Proteomes" id="UP001305421"/>
    </source>
</evidence>
<keyword evidence="10" id="KW-1185">Reference proteome</keyword>
<dbReference type="InterPro" id="IPR045861">
    <property type="entry name" value="CorA_cytoplasmic_dom"/>
</dbReference>
<comment type="similarity">
    <text evidence="2">Belongs to the CorA metal ion transporter (MIT) (TC 1.A.35) family.</text>
</comment>
<dbReference type="InterPro" id="IPR045863">
    <property type="entry name" value="CorA_TM1_TM2"/>
</dbReference>
<dbReference type="Gene3D" id="3.30.460.20">
    <property type="entry name" value="CorA soluble domain-like"/>
    <property type="match status" value="1"/>
</dbReference>
<dbReference type="PANTHER" id="PTHR46494">
    <property type="entry name" value="CORA FAMILY METAL ION TRANSPORTER (EUROFUNG)"/>
    <property type="match status" value="1"/>
</dbReference>
<dbReference type="Pfam" id="PF01544">
    <property type="entry name" value="CorA"/>
    <property type="match status" value="1"/>
</dbReference>
<evidence type="ECO:0000256" key="7">
    <source>
        <dbReference type="ARBA" id="ARBA00023136"/>
    </source>
</evidence>
<evidence type="ECO:0000256" key="3">
    <source>
        <dbReference type="ARBA" id="ARBA00022448"/>
    </source>
</evidence>
<dbReference type="Proteomes" id="UP001305421">
    <property type="component" value="Chromosome"/>
</dbReference>
<accession>A0ABY9YG61</accession>
<dbReference type="Gene3D" id="1.20.58.340">
    <property type="entry name" value="Magnesium transport protein CorA, transmembrane region"/>
    <property type="match status" value="2"/>
</dbReference>
<gene>
    <name evidence="9" type="ORF">PDM28_04620</name>
</gene>
<dbReference type="SUPFAM" id="SSF144083">
    <property type="entry name" value="Magnesium transport protein CorA, transmembrane region"/>
    <property type="match status" value="1"/>
</dbReference>
<feature type="transmembrane region" description="Helical" evidence="8">
    <location>
        <begin position="307"/>
        <end position="325"/>
    </location>
</feature>
<evidence type="ECO:0000256" key="5">
    <source>
        <dbReference type="ARBA" id="ARBA00022692"/>
    </source>
</evidence>
<dbReference type="EMBL" id="CP115543">
    <property type="protein sequence ID" value="WNH49606.1"/>
    <property type="molecule type" value="Genomic_DNA"/>
</dbReference>
<keyword evidence="3" id="KW-0813">Transport</keyword>
<name>A0ABY9YG61_9GAMM</name>
<evidence type="ECO:0000256" key="1">
    <source>
        <dbReference type="ARBA" id="ARBA00004651"/>
    </source>
</evidence>
<evidence type="ECO:0008006" key="11">
    <source>
        <dbReference type="Google" id="ProtNLM"/>
    </source>
</evidence>
<keyword evidence="4" id="KW-1003">Cell membrane</keyword>
<proteinExistence type="inferred from homology"/>